<proteinExistence type="predicted"/>
<keyword evidence="2" id="KW-0813">Transport</keyword>
<dbReference type="InterPro" id="IPR001851">
    <property type="entry name" value="ABC_transp_permease"/>
</dbReference>
<keyword evidence="7 8" id="KW-0472">Membrane</keyword>
<evidence type="ECO:0000256" key="7">
    <source>
        <dbReference type="ARBA" id="ARBA00023136"/>
    </source>
</evidence>
<organism evidence="9 10">
    <name type="scientific">Hominiventricola aquisgranensis</name>
    <dbReference type="NCBI Taxonomy" id="3133164"/>
    <lineage>
        <taxon>Bacteria</taxon>
        <taxon>Bacillati</taxon>
        <taxon>Bacillota</taxon>
        <taxon>Clostridia</taxon>
        <taxon>Lachnospirales</taxon>
        <taxon>Lachnospiraceae</taxon>
        <taxon>Hominiventricola</taxon>
    </lineage>
</organism>
<evidence type="ECO:0000256" key="2">
    <source>
        <dbReference type="ARBA" id="ARBA00022448"/>
    </source>
</evidence>
<keyword evidence="4" id="KW-0997">Cell inner membrane</keyword>
<comment type="subcellular location">
    <subcellularLocation>
        <location evidence="1">Cell membrane</location>
        <topology evidence="1">Multi-pass membrane protein</topology>
    </subcellularLocation>
</comment>
<protein>
    <submittedName>
        <fullName evidence="9">ABC transporter permease</fullName>
    </submittedName>
</protein>
<feature type="transmembrane region" description="Helical" evidence="8">
    <location>
        <begin position="58"/>
        <end position="83"/>
    </location>
</feature>
<feature type="transmembrane region" description="Helical" evidence="8">
    <location>
        <begin position="89"/>
        <end position="115"/>
    </location>
</feature>
<dbReference type="Pfam" id="PF02653">
    <property type="entry name" value="BPD_transp_2"/>
    <property type="match status" value="1"/>
</dbReference>
<dbReference type="Proteomes" id="UP001470288">
    <property type="component" value="Unassembled WGS sequence"/>
</dbReference>
<keyword evidence="6 8" id="KW-1133">Transmembrane helix</keyword>
<evidence type="ECO:0000313" key="9">
    <source>
        <dbReference type="EMBL" id="MEQ2578999.1"/>
    </source>
</evidence>
<evidence type="ECO:0000313" key="10">
    <source>
        <dbReference type="Proteomes" id="UP001470288"/>
    </source>
</evidence>
<dbReference type="CDD" id="cd06579">
    <property type="entry name" value="TM_PBP1_transp_AraH_like"/>
    <property type="match status" value="1"/>
</dbReference>
<accession>A0ABV1I311</accession>
<keyword evidence="3" id="KW-1003">Cell membrane</keyword>
<dbReference type="PANTHER" id="PTHR32196:SF21">
    <property type="entry name" value="ABC TRANSPORTER PERMEASE PROTEIN YPHD-RELATED"/>
    <property type="match status" value="1"/>
</dbReference>
<evidence type="ECO:0000256" key="8">
    <source>
        <dbReference type="SAM" id="Phobius"/>
    </source>
</evidence>
<feature type="transmembrane region" description="Helical" evidence="8">
    <location>
        <begin position="169"/>
        <end position="187"/>
    </location>
</feature>
<evidence type="ECO:0000256" key="3">
    <source>
        <dbReference type="ARBA" id="ARBA00022475"/>
    </source>
</evidence>
<evidence type="ECO:0000256" key="5">
    <source>
        <dbReference type="ARBA" id="ARBA00022692"/>
    </source>
</evidence>
<sequence length="327" mass="34506">MKNKEAIQTGERFRRWFMQYAGQFAFLIILFVVLSIASPTFRTATNLINVARQVSINMIIACAMTLVLIIGGIDLSVGAVMAMSGMVSAYLSLMGIPFGICLLAGLGVGAVSGLIDGLILANTHLPAFIVTYAIQNILRGMVYVITGAGTIRLTSQAYMNFGGASLGPIPYPVIYMILIVIISSLLLSGSKFGRHMYAIGGNPKAALFAGIDTKKITVLIYTISGICAGMAGMVLTSRNSSMQPAVGNGAEMDAIAAVVLGGTSMAGGRGAIAGTVLGAFIIGFINNGLNMLKMDSFYQYICKGIVILIAVYMDDYKNTKMLKGSKK</sequence>
<name>A0ABV1I311_9FIRM</name>
<feature type="transmembrane region" description="Helical" evidence="8">
    <location>
        <begin position="216"/>
        <end position="235"/>
    </location>
</feature>
<reference evidence="9 10" key="1">
    <citation type="submission" date="2024-03" db="EMBL/GenBank/DDBJ databases">
        <title>Human intestinal bacterial collection.</title>
        <authorList>
            <person name="Pauvert C."/>
            <person name="Hitch T.C.A."/>
            <person name="Clavel T."/>
        </authorList>
    </citation>
    <scope>NUCLEOTIDE SEQUENCE [LARGE SCALE GENOMIC DNA]</scope>
    <source>
        <strain evidence="9 10">CLA-AA-H78B</strain>
    </source>
</reference>
<keyword evidence="10" id="KW-1185">Reference proteome</keyword>
<keyword evidence="5 8" id="KW-0812">Transmembrane</keyword>
<dbReference type="EMBL" id="JBBMFC010000014">
    <property type="protein sequence ID" value="MEQ2578999.1"/>
    <property type="molecule type" value="Genomic_DNA"/>
</dbReference>
<feature type="transmembrane region" description="Helical" evidence="8">
    <location>
        <begin position="297"/>
        <end position="313"/>
    </location>
</feature>
<dbReference type="PANTHER" id="PTHR32196">
    <property type="entry name" value="ABC TRANSPORTER PERMEASE PROTEIN YPHD-RELATED-RELATED"/>
    <property type="match status" value="1"/>
</dbReference>
<evidence type="ECO:0000256" key="4">
    <source>
        <dbReference type="ARBA" id="ARBA00022519"/>
    </source>
</evidence>
<feature type="transmembrane region" description="Helical" evidence="8">
    <location>
        <begin position="20"/>
        <end position="37"/>
    </location>
</feature>
<evidence type="ECO:0000256" key="6">
    <source>
        <dbReference type="ARBA" id="ARBA00022989"/>
    </source>
</evidence>
<dbReference type="RefSeq" id="WP_117499947.1">
    <property type="nucleotide sequence ID" value="NZ_JBBMFC010000014.1"/>
</dbReference>
<evidence type="ECO:0000256" key="1">
    <source>
        <dbReference type="ARBA" id="ARBA00004651"/>
    </source>
</evidence>
<feature type="transmembrane region" description="Helical" evidence="8">
    <location>
        <begin position="255"/>
        <end position="285"/>
    </location>
</feature>
<feature type="transmembrane region" description="Helical" evidence="8">
    <location>
        <begin position="127"/>
        <end position="149"/>
    </location>
</feature>
<comment type="caution">
    <text evidence="9">The sequence shown here is derived from an EMBL/GenBank/DDBJ whole genome shotgun (WGS) entry which is preliminary data.</text>
</comment>
<gene>
    <name evidence="9" type="ORF">WMO62_09135</name>
</gene>